<evidence type="ECO:0000313" key="2">
    <source>
        <dbReference type="Proteomes" id="UP001551675"/>
    </source>
</evidence>
<sequence>MWPWGGCHLAEGQLENGTIGNFYDVVHWYQTPAPYDPAGL</sequence>
<name>A0ABV3GLH2_MICGL</name>
<organism evidence="1 2">
    <name type="scientific">Microtetraspora glauca</name>
    <dbReference type="NCBI Taxonomy" id="1996"/>
    <lineage>
        <taxon>Bacteria</taxon>
        <taxon>Bacillati</taxon>
        <taxon>Actinomycetota</taxon>
        <taxon>Actinomycetes</taxon>
        <taxon>Streptosporangiales</taxon>
        <taxon>Streptosporangiaceae</taxon>
        <taxon>Microtetraspora</taxon>
    </lineage>
</organism>
<keyword evidence="2" id="KW-1185">Reference proteome</keyword>
<protein>
    <submittedName>
        <fullName evidence="1">Uncharacterized protein</fullName>
    </submittedName>
</protein>
<gene>
    <name evidence="1" type="ORF">AB0I59_28105</name>
</gene>
<reference evidence="1 2" key="1">
    <citation type="submission" date="2024-06" db="EMBL/GenBank/DDBJ databases">
        <title>The Natural Products Discovery Center: Release of the First 8490 Sequenced Strains for Exploring Actinobacteria Biosynthetic Diversity.</title>
        <authorList>
            <person name="Kalkreuter E."/>
            <person name="Kautsar S.A."/>
            <person name="Yang D."/>
            <person name="Bader C.D."/>
            <person name="Teijaro C.N."/>
            <person name="Fluegel L."/>
            <person name="Davis C.M."/>
            <person name="Simpson J.R."/>
            <person name="Lauterbach L."/>
            <person name="Steele A.D."/>
            <person name="Gui C."/>
            <person name="Meng S."/>
            <person name="Li G."/>
            <person name="Viehrig K."/>
            <person name="Ye F."/>
            <person name="Su P."/>
            <person name="Kiefer A.F."/>
            <person name="Nichols A."/>
            <person name="Cepeda A.J."/>
            <person name="Yan W."/>
            <person name="Fan B."/>
            <person name="Jiang Y."/>
            <person name="Adhikari A."/>
            <person name="Zheng C.-J."/>
            <person name="Schuster L."/>
            <person name="Cowan T.M."/>
            <person name="Smanski M.J."/>
            <person name="Chevrette M.G."/>
            <person name="De Carvalho L.P.S."/>
            <person name="Shen B."/>
        </authorList>
    </citation>
    <scope>NUCLEOTIDE SEQUENCE [LARGE SCALE GENOMIC DNA]</scope>
    <source>
        <strain evidence="1 2">NPDC050100</strain>
    </source>
</reference>
<dbReference type="EMBL" id="JBFALK010000017">
    <property type="protein sequence ID" value="MEV0972483.1"/>
    <property type="molecule type" value="Genomic_DNA"/>
</dbReference>
<dbReference type="RefSeq" id="WP_358137659.1">
    <property type="nucleotide sequence ID" value="NZ_JBFALK010000017.1"/>
</dbReference>
<proteinExistence type="predicted"/>
<evidence type="ECO:0000313" key="1">
    <source>
        <dbReference type="EMBL" id="MEV0972483.1"/>
    </source>
</evidence>
<comment type="caution">
    <text evidence="1">The sequence shown here is derived from an EMBL/GenBank/DDBJ whole genome shotgun (WGS) entry which is preliminary data.</text>
</comment>
<accession>A0ABV3GLH2</accession>
<dbReference type="Proteomes" id="UP001551675">
    <property type="component" value="Unassembled WGS sequence"/>
</dbReference>